<protein>
    <submittedName>
        <fullName evidence="2">DUF5011 domain-containing protein</fullName>
    </submittedName>
</protein>
<gene>
    <name evidence="2" type="ORF">HB839_15055</name>
</gene>
<evidence type="ECO:0000259" key="1">
    <source>
        <dbReference type="Pfam" id="PF07523"/>
    </source>
</evidence>
<dbReference type="EMBL" id="JAARPH010000039">
    <property type="protein sequence ID" value="MBC1376843.1"/>
    <property type="molecule type" value="Genomic_DNA"/>
</dbReference>
<dbReference type="Gene3D" id="2.60.40.10">
    <property type="entry name" value="Immunoglobulins"/>
    <property type="match status" value="1"/>
</dbReference>
<feature type="domain" description="Ig-like" evidence="1">
    <location>
        <begin position="72"/>
        <end position="99"/>
    </location>
</feature>
<dbReference type="Pfam" id="PF07523">
    <property type="entry name" value="Big_3"/>
    <property type="match status" value="2"/>
</dbReference>
<evidence type="ECO:0000313" key="3">
    <source>
        <dbReference type="Proteomes" id="UP000518829"/>
    </source>
</evidence>
<organism evidence="2 3">
    <name type="scientific">Listeria farberi</name>
    <dbReference type="NCBI Taxonomy" id="2713500"/>
    <lineage>
        <taxon>Bacteria</taxon>
        <taxon>Bacillati</taxon>
        <taxon>Bacillota</taxon>
        <taxon>Bacilli</taxon>
        <taxon>Bacillales</taxon>
        <taxon>Listeriaceae</taxon>
        <taxon>Listeria</taxon>
    </lineage>
</organism>
<comment type="caution">
    <text evidence="2">The sequence shown here is derived from an EMBL/GenBank/DDBJ whole genome shotgun (WGS) entry which is preliminary data.</text>
</comment>
<dbReference type="InterPro" id="IPR022038">
    <property type="entry name" value="Ig-like_bact"/>
</dbReference>
<reference evidence="2 3" key="1">
    <citation type="submission" date="2020-03" db="EMBL/GenBank/DDBJ databases">
        <title>Soil Listeria distribution.</title>
        <authorList>
            <person name="Liao J."/>
            <person name="Wiedmann M."/>
        </authorList>
    </citation>
    <scope>NUCLEOTIDE SEQUENCE [LARGE SCALE GENOMIC DNA]</scope>
    <source>
        <strain evidence="2 3">FSL L7-1699</strain>
    </source>
</reference>
<dbReference type="Proteomes" id="UP000518829">
    <property type="component" value="Unassembled WGS sequence"/>
</dbReference>
<feature type="non-terminal residue" evidence="2">
    <location>
        <position position="1"/>
    </location>
</feature>
<feature type="domain" description="Ig-like" evidence="1">
    <location>
        <begin position="1"/>
        <end position="63"/>
    </location>
</feature>
<dbReference type="RefSeq" id="WP_185323202.1">
    <property type="nucleotide sequence ID" value="NZ_JAARPH010000039.1"/>
</dbReference>
<accession>A0ABR6SRJ9</accession>
<sequence length="103" mass="11323">DSTFYSGDDWKAEDNFISATDKDFNLIDFPLVTVTGSVDTTTPGKYEITYSVNGLTTTITVTVKENQASVVAENSTIYTKESWKAEDNFVSATNKNGKDAVYN</sequence>
<keyword evidence="3" id="KW-1185">Reference proteome</keyword>
<proteinExistence type="predicted"/>
<name>A0ABR6SRJ9_9LIST</name>
<dbReference type="InterPro" id="IPR013783">
    <property type="entry name" value="Ig-like_fold"/>
</dbReference>
<evidence type="ECO:0000313" key="2">
    <source>
        <dbReference type="EMBL" id="MBC1376843.1"/>
    </source>
</evidence>